<dbReference type="Proteomes" id="UP000186955">
    <property type="component" value="Unassembled WGS sequence"/>
</dbReference>
<dbReference type="SUPFAM" id="SSF57850">
    <property type="entry name" value="RING/U-box"/>
    <property type="match status" value="1"/>
</dbReference>
<evidence type="ECO:0000256" key="5">
    <source>
        <dbReference type="SAM" id="Coils"/>
    </source>
</evidence>
<evidence type="ECO:0000259" key="6">
    <source>
        <dbReference type="PROSITE" id="PS50089"/>
    </source>
</evidence>
<evidence type="ECO:0000313" key="8">
    <source>
        <dbReference type="Proteomes" id="UP000186955"/>
    </source>
</evidence>
<keyword evidence="3" id="KW-0862">Zinc</keyword>
<evidence type="ECO:0000256" key="3">
    <source>
        <dbReference type="ARBA" id="ARBA00022833"/>
    </source>
</evidence>
<dbReference type="STRING" id="1316194.A0A1Q5T7Z0"/>
<dbReference type="SMART" id="SM00184">
    <property type="entry name" value="RING"/>
    <property type="match status" value="1"/>
</dbReference>
<protein>
    <recommendedName>
        <fullName evidence="6">RING-type domain-containing protein</fullName>
    </recommendedName>
</protein>
<dbReference type="GO" id="GO:0008270">
    <property type="term" value="F:zinc ion binding"/>
    <property type="evidence" value="ECO:0007669"/>
    <property type="project" value="UniProtKB-KW"/>
</dbReference>
<dbReference type="InterPro" id="IPR001841">
    <property type="entry name" value="Znf_RING"/>
</dbReference>
<name>A0A1Q5T7Z0_9EURO</name>
<reference evidence="7 8" key="1">
    <citation type="submission" date="2016-10" db="EMBL/GenBank/DDBJ databases">
        <title>Genome sequence of the ascomycete fungus Penicillium subrubescens.</title>
        <authorList>
            <person name="De Vries R.P."/>
            <person name="Peng M."/>
            <person name="Dilokpimol A."/>
            <person name="Hilden K."/>
            <person name="Makela M.R."/>
            <person name="Grigoriev I."/>
            <person name="Riley R."/>
            <person name="Granchi Z."/>
        </authorList>
    </citation>
    <scope>NUCLEOTIDE SEQUENCE [LARGE SCALE GENOMIC DNA]</scope>
    <source>
        <strain evidence="7 8">CBS 132785</strain>
    </source>
</reference>
<keyword evidence="5" id="KW-0175">Coiled coil</keyword>
<dbReference type="PROSITE" id="PS50089">
    <property type="entry name" value="ZF_RING_2"/>
    <property type="match status" value="1"/>
</dbReference>
<sequence>MDTTQLSIRGLDYTSEYRALQVLQVYFTVLVNRQLRRRLQLEQKVMRDLPAPRRFRTILLLEPVPTLSKPPTLIATDIQNTLQFLETKVRLLRDRVEKGKELISEIERRMQNSSIAFPTHFCHTCIVGSEFGGVEILLTKCGHRVCQTCLAFETYQGGVYECPICFRPADFVGREKVRLITGIEAGLQAGISRQKGSKKKDASVLKMLVTMV</sequence>
<gene>
    <name evidence="7" type="ORF">PENSUB_10524</name>
</gene>
<dbReference type="PROSITE" id="PS00518">
    <property type="entry name" value="ZF_RING_1"/>
    <property type="match status" value="1"/>
</dbReference>
<proteinExistence type="predicted"/>
<feature type="domain" description="RING-type" evidence="6">
    <location>
        <begin position="122"/>
        <end position="165"/>
    </location>
</feature>
<keyword evidence="2 4" id="KW-0863">Zinc-finger</keyword>
<keyword evidence="1" id="KW-0479">Metal-binding</keyword>
<keyword evidence="8" id="KW-1185">Reference proteome</keyword>
<comment type="caution">
    <text evidence="7">The sequence shown here is derived from an EMBL/GenBank/DDBJ whole genome shotgun (WGS) entry which is preliminary data.</text>
</comment>
<accession>A0A1Q5T7Z0</accession>
<feature type="coiled-coil region" evidence="5">
    <location>
        <begin position="75"/>
        <end position="109"/>
    </location>
</feature>
<dbReference type="InterPro" id="IPR017907">
    <property type="entry name" value="Znf_RING_CS"/>
</dbReference>
<dbReference type="OrthoDB" id="4359472at2759"/>
<evidence type="ECO:0000313" key="7">
    <source>
        <dbReference type="EMBL" id="OKO96349.1"/>
    </source>
</evidence>
<dbReference type="EMBL" id="MNBE01000698">
    <property type="protein sequence ID" value="OKO96349.1"/>
    <property type="molecule type" value="Genomic_DNA"/>
</dbReference>
<evidence type="ECO:0000256" key="1">
    <source>
        <dbReference type="ARBA" id="ARBA00022723"/>
    </source>
</evidence>
<evidence type="ECO:0000256" key="2">
    <source>
        <dbReference type="ARBA" id="ARBA00022771"/>
    </source>
</evidence>
<evidence type="ECO:0000256" key="4">
    <source>
        <dbReference type="PROSITE-ProRule" id="PRU00175"/>
    </source>
</evidence>
<dbReference type="AlphaFoldDB" id="A0A1Q5T7Z0"/>
<organism evidence="7 8">
    <name type="scientific">Penicillium subrubescens</name>
    <dbReference type="NCBI Taxonomy" id="1316194"/>
    <lineage>
        <taxon>Eukaryota</taxon>
        <taxon>Fungi</taxon>
        <taxon>Dikarya</taxon>
        <taxon>Ascomycota</taxon>
        <taxon>Pezizomycotina</taxon>
        <taxon>Eurotiomycetes</taxon>
        <taxon>Eurotiomycetidae</taxon>
        <taxon>Eurotiales</taxon>
        <taxon>Aspergillaceae</taxon>
        <taxon>Penicillium</taxon>
    </lineage>
</organism>